<dbReference type="RefSeq" id="WP_086329044.1">
    <property type="nucleotide sequence ID" value="NZ_NGLE02000001.1"/>
</dbReference>
<proteinExistence type="predicted"/>
<evidence type="ECO:0000313" key="4">
    <source>
        <dbReference type="Proteomes" id="UP000195139"/>
    </source>
</evidence>
<name>A0A242CGM9_9ENTE</name>
<protein>
    <recommendedName>
        <fullName evidence="5">Alkaline shock response membrane anchor protein AmaP</fullName>
    </recommendedName>
</protein>
<evidence type="ECO:0008006" key="5">
    <source>
        <dbReference type="Google" id="ProtNLM"/>
    </source>
</evidence>
<keyword evidence="1" id="KW-0472">Membrane</keyword>
<reference evidence="3" key="1">
    <citation type="submission" date="2017-05" db="EMBL/GenBank/DDBJ databases">
        <title>The Genome Sequence of Enterococcus sp. 4G2_DIV0659.</title>
        <authorList>
            <consortium name="The Broad Institute Genomics Platform"/>
            <consortium name="The Broad Institute Genomic Center for Infectious Diseases"/>
            <person name="Earl A."/>
            <person name="Manson A."/>
            <person name="Schwartman J."/>
            <person name="Gilmore M."/>
            <person name="Abouelleil A."/>
            <person name="Cao P."/>
            <person name="Chapman S."/>
            <person name="Cusick C."/>
            <person name="Shea T."/>
            <person name="Young S."/>
            <person name="Neafsey D."/>
            <person name="Nusbaum C."/>
            <person name="Birren B."/>
        </authorList>
    </citation>
    <scope>NUCLEOTIDE SEQUENCE [LARGE SCALE GENOMIC DNA]</scope>
    <source>
        <strain evidence="3">4G2_DIV0659</strain>
    </source>
</reference>
<dbReference type="EMBL" id="NGLE01000001">
    <property type="protein sequence ID" value="OTO09385.1"/>
    <property type="molecule type" value="Genomic_DNA"/>
</dbReference>
<organism evidence="3">
    <name type="scientific">Candidatus Enterococcus mansonii</name>
    <dbReference type="NCBI Taxonomy" id="1834181"/>
    <lineage>
        <taxon>Bacteria</taxon>
        <taxon>Bacillati</taxon>
        <taxon>Bacillota</taxon>
        <taxon>Bacilli</taxon>
        <taxon>Lactobacillales</taxon>
        <taxon>Enterococcaceae</taxon>
        <taxon>Enterococcus</taxon>
    </lineage>
</organism>
<reference evidence="2 4" key="2">
    <citation type="submission" date="2018-07" db="EMBL/GenBank/DDBJ databases">
        <title>The Genome Sequence of Enterococcus sp. DIV0659b.</title>
        <authorList>
            <consortium name="The Broad Institute Genomics Platform"/>
            <consortium name="The Broad Institute Genomic Center for Infectious Diseases"/>
            <person name="Earl A."/>
            <person name="Manson A."/>
            <person name="Schwartman J."/>
            <person name="Gilmore M."/>
            <person name="Abouelleil A."/>
            <person name="Cao P."/>
            <person name="Chapman S."/>
            <person name="Cusick C."/>
            <person name="Shea T."/>
            <person name="Young S."/>
            <person name="Neafsey D."/>
            <person name="Nusbaum C."/>
            <person name="Birren B."/>
        </authorList>
    </citation>
    <scope>NUCLEOTIDE SEQUENCE [LARGE SCALE GENOMIC DNA]</scope>
    <source>
        <strain evidence="2 4">4G2_DIV0659</strain>
    </source>
</reference>
<keyword evidence="1" id="KW-1133">Transmembrane helix</keyword>
<feature type="transmembrane region" description="Helical" evidence="1">
    <location>
        <begin position="48"/>
        <end position="70"/>
    </location>
</feature>
<keyword evidence="1" id="KW-0812">Transmembrane</keyword>
<dbReference type="Proteomes" id="UP000195139">
    <property type="component" value="Unassembled WGS sequence"/>
</dbReference>
<dbReference type="NCBIfam" id="NF033218">
    <property type="entry name" value="anchor_AmaP"/>
    <property type="match status" value="1"/>
</dbReference>
<evidence type="ECO:0000313" key="3">
    <source>
        <dbReference type="EMBL" id="OTO09385.1"/>
    </source>
</evidence>
<dbReference type="EMBL" id="NGLE02000001">
    <property type="protein sequence ID" value="MEI5994573.1"/>
    <property type="molecule type" value="Genomic_DNA"/>
</dbReference>
<comment type="caution">
    <text evidence="3">The sequence shown here is derived from an EMBL/GenBank/DDBJ whole genome shotgun (WGS) entry which is preliminary data.</text>
</comment>
<dbReference type="OrthoDB" id="2183686at2"/>
<dbReference type="STRING" id="1834181.A5880_000064"/>
<accession>A0A242CGM9</accession>
<keyword evidence="4" id="KW-1185">Reference proteome</keyword>
<evidence type="ECO:0000256" key="1">
    <source>
        <dbReference type="SAM" id="Phobius"/>
    </source>
</evidence>
<gene>
    <name evidence="3" type="ORF">A5880_000064</name>
    <name evidence="2" type="ORF">A5880_002159</name>
</gene>
<evidence type="ECO:0000313" key="2">
    <source>
        <dbReference type="EMBL" id="MEI5994573.1"/>
    </source>
</evidence>
<sequence length="186" mass="21131">MRVIKALIALVLVAGILGIVGLYSQMEDLGVVTSFFHGLWRQFDFFVYFYPGVLLVVLFLLLLAFIVILFKPISQKIIHIKKEVGQINLPLTTLEAIAKSSLQGIVNKEDIQVKVRLTKKQLANVEVRVTDEKQQFLSCGHQIQEQITYSLQQMAMVKTNKINIVFKKKKSDTPILSSTKRESRVI</sequence>
<dbReference type="AlphaFoldDB" id="A0A242CGM9"/>